<comment type="caution">
    <text evidence="1">The sequence shown here is derived from an EMBL/GenBank/DDBJ whole genome shotgun (WGS) entry which is preliminary data.</text>
</comment>
<organism evidence="1 2">
    <name type="scientific">Eumeta variegata</name>
    <name type="common">Bagworm moth</name>
    <name type="synonym">Eumeta japonica</name>
    <dbReference type="NCBI Taxonomy" id="151549"/>
    <lineage>
        <taxon>Eukaryota</taxon>
        <taxon>Metazoa</taxon>
        <taxon>Ecdysozoa</taxon>
        <taxon>Arthropoda</taxon>
        <taxon>Hexapoda</taxon>
        <taxon>Insecta</taxon>
        <taxon>Pterygota</taxon>
        <taxon>Neoptera</taxon>
        <taxon>Endopterygota</taxon>
        <taxon>Lepidoptera</taxon>
        <taxon>Glossata</taxon>
        <taxon>Ditrysia</taxon>
        <taxon>Tineoidea</taxon>
        <taxon>Psychidae</taxon>
        <taxon>Oiketicinae</taxon>
        <taxon>Eumeta</taxon>
    </lineage>
</organism>
<dbReference type="Proteomes" id="UP000299102">
    <property type="component" value="Unassembled WGS sequence"/>
</dbReference>
<evidence type="ECO:0000313" key="2">
    <source>
        <dbReference type="Proteomes" id="UP000299102"/>
    </source>
</evidence>
<name>A0A4C1YT70_EUMVA</name>
<dbReference type="EMBL" id="BGZK01001415">
    <property type="protein sequence ID" value="GBP79486.1"/>
    <property type="molecule type" value="Genomic_DNA"/>
</dbReference>
<reference evidence="1 2" key="1">
    <citation type="journal article" date="2019" name="Commun. Biol.">
        <title>The bagworm genome reveals a unique fibroin gene that provides high tensile strength.</title>
        <authorList>
            <person name="Kono N."/>
            <person name="Nakamura H."/>
            <person name="Ohtoshi R."/>
            <person name="Tomita M."/>
            <person name="Numata K."/>
            <person name="Arakawa K."/>
        </authorList>
    </citation>
    <scope>NUCLEOTIDE SEQUENCE [LARGE SCALE GENOMIC DNA]</scope>
</reference>
<accession>A0A4C1YT70</accession>
<sequence>MRRHSRDPRITRVASGETITVFRRSRAAPGAVHCDANCTMDLYLARYYCQLGENCISALKKGGWCGFQQV</sequence>
<gene>
    <name evidence="1" type="ORF">EVAR_59160_1</name>
</gene>
<evidence type="ECO:0000313" key="1">
    <source>
        <dbReference type="EMBL" id="GBP79486.1"/>
    </source>
</evidence>
<proteinExistence type="predicted"/>
<keyword evidence="2" id="KW-1185">Reference proteome</keyword>
<protein>
    <submittedName>
        <fullName evidence="1">Uncharacterized protein</fullName>
    </submittedName>
</protein>
<dbReference type="AlphaFoldDB" id="A0A4C1YT70"/>